<dbReference type="RefSeq" id="WP_052081278.1">
    <property type="nucleotide sequence ID" value="NZ_FOJO01000005.1"/>
</dbReference>
<feature type="domain" description="T6SS Phospholipase effector Tle1-like catalytic" evidence="2">
    <location>
        <begin position="8"/>
        <end position="260"/>
    </location>
</feature>
<reference evidence="3 4" key="1">
    <citation type="submission" date="2016-10" db="EMBL/GenBank/DDBJ databases">
        <authorList>
            <person name="de Groot N.N."/>
        </authorList>
    </citation>
    <scope>NUCLEOTIDE SEQUENCE [LARGE SCALE GENOMIC DNA]</scope>
    <source>
        <strain evidence="3 4">CGMCC 1.6117</strain>
    </source>
</reference>
<proteinExistence type="predicted"/>
<organism evidence="3 4">
    <name type="scientific">Paracoccus halophilus</name>
    <dbReference type="NCBI Taxonomy" id="376733"/>
    <lineage>
        <taxon>Bacteria</taxon>
        <taxon>Pseudomonadati</taxon>
        <taxon>Pseudomonadota</taxon>
        <taxon>Alphaproteobacteria</taxon>
        <taxon>Rhodobacterales</taxon>
        <taxon>Paracoccaceae</taxon>
        <taxon>Paracoccus</taxon>
    </lineage>
</organism>
<sequence>MESPAPPRTQVVLLDGTFASLTEGRRSSIARIHALLTGEYGALPAPVQLSYEPGQQWEAWRTLPELAMGVGLERAICEAYGWLAHKWRPGNPLFLFGYSRGAFGARSLAGMIGHVGLLKAPHASKANIRKAWSLYKAGGYGQAQRLDPAICHDRVPIRMIGVFDTVMALGLRLPLLWLLTEPRFRFHDGQLGRTVEHGVQALALDETRAAFQPILWDSENAPGRVEQMWFRGCHPDVGGQLAGLEYARPLANIPLVWMLSRAESFGLPLPDGWREHFPCDATAPSIGSWRNWGKAFLARAPRLAGADPSEMLHQTVPRPYTGPALLTGSLAAAGPERPRRNLRPASRRDADAEPTGNRSPAGSARPAPADFPAQPES</sequence>
<dbReference type="PANTHER" id="PTHR33840">
    <property type="match status" value="1"/>
</dbReference>
<dbReference type="InterPro" id="IPR018712">
    <property type="entry name" value="Tle1-like_cat"/>
</dbReference>
<accession>A0A1I0T636</accession>
<dbReference type="Pfam" id="PF09994">
    <property type="entry name" value="T6SS_Tle1-like_cat"/>
    <property type="match status" value="1"/>
</dbReference>
<dbReference type="AlphaFoldDB" id="A0A1I0T636"/>
<feature type="compositionally biased region" description="Low complexity" evidence="1">
    <location>
        <begin position="358"/>
        <end position="368"/>
    </location>
</feature>
<name>A0A1I0T636_9RHOB</name>
<evidence type="ECO:0000313" key="4">
    <source>
        <dbReference type="Proteomes" id="UP000182312"/>
    </source>
</evidence>
<evidence type="ECO:0000259" key="2">
    <source>
        <dbReference type="Pfam" id="PF09994"/>
    </source>
</evidence>
<evidence type="ECO:0000313" key="3">
    <source>
        <dbReference type="EMBL" id="SFA47254.1"/>
    </source>
</evidence>
<protein>
    <submittedName>
        <fullName evidence="3">Uncharacterized protein, PA2063/DUF2235 family</fullName>
    </submittedName>
</protein>
<dbReference type="OrthoDB" id="4378831at2"/>
<feature type="region of interest" description="Disordered" evidence="1">
    <location>
        <begin position="312"/>
        <end position="377"/>
    </location>
</feature>
<gene>
    <name evidence="3" type="ORF">SAMN04487972_10555</name>
</gene>
<dbReference type="PANTHER" id="PTHR33840:SF1">
    <property type="entry name" value="TLE1 PHOSPHOLIPASE DOMAIN-CONTAINING PROTEIN"/>
    <property type="match status" value="1"/>
</dbReference>
<dbReference type="EMBL" id="FOJO01000005">
    <property type="protein sequence ID" value="SFA47254.1"/>
    <property type="molecule type" value="Genomic_DNA"/>
</dbReference>
<dbReference type="Proteomes" id="UP000182312">
    <property type="component" value="Unassembled WGS sequence"/>
</dbReference>
<evidence type="ECO:0000256" key="1">
    <source>
        <dbReference type="SAM" id="MobiDB-lite"/>
    </source>
</evidence>